<dbReference type="Proteomes" id="UP001497382">
    <property type="component" value="Unassembled WGS sequence"/>
</dbReference>
<comment type="caution">
    <text evidence="2">The sequence shown here is derived from an EMBL/GenBank/DDBJ whole genome shotgun (WGS) entry which is preliminary data.</text>
</comment>
<sequence length="141" mass="16143">MTDGTRFSPTIIFKRKTLPKKAKFPGGVLVCAHMNGWMDECGALNWLENTWSQRKGAVFNKPSMLVWDLFKAHLTDEVLEKCHKINVKLAIIPGGLKSTLQPLDVCINKPFKDRLRSKWMEWMAAEDKAVTKGGNVKKWIW</sequence>
<dbReference type="InterPro" id="IPR004875">
    <property type="entry name" value="DDE_SF_endonuclease_dom"/>
</dbReference>
<dbReference type="GO" id="GO:0003676">
    <property type="term" value="F:nucleic acid binding"/>
    <property type="evidence" value="ECO:0007669"/>
    <property type="project" value="InterPro"/>
</dbReference>
<proteinExistence type="predicted"/>
<dbReference type="EMBL" id="CAXIEN010000413">
    <property type="protein sequence ID" value="CAL1297088.1"/>
    <property type="molecule type" value="Genomic_DNA"/>
</dbReference>
<dbReference type="Pfam" id="PF03184">
    <property type="entry name" value="DDE_1"/>
    <property type="match status" value="1"/>
</dbReference>
<protein>
    <recommendedName>
        <fullName evidence="1">DDE-1 domain-containing protein</fullName>
    </recommendedName>
</protein>
<accession>A0AAV2BM08</accession>
<reference evidence="2 3" key="1">
    <citation type="submission" date="2024-04" db="EMBL/GenBank/DDBJ databases">
        <authorList>
            <person name="Rising A."/>
            <person name="Reimegard J."/>
            <person name="Sonavane S."/>
            <person name="Akerstrom W."/>
            <person name="Nylinder S."/>
            <person name="Hedman E."/>
            <person name="Kallberg Y."/>
        </authorList>
    </citation>
    <scope>NUCLEOTIDE SEQUENCE [LARGE SCALE GENOMIC DNA]</scope>
</reference>
<name>A0AAV2BM08_9ARAC</name>
<gene>
    <name evidence="2" type="ORF">LARSCL_LOCUS20092</name>
</gene>
<dbReference type="AlphaFoldDB" id="A0AAV2BM08"/>
<keyword evidence="3" id="KW-1185">Reference proteome</keyword>
<feature type="domain" description="DDE-1" evidence="1">
    <location>
        <begin position="2"/>
        <end position="132"/>
    </location>
</feature>
<evidence type="ECO:0000259" key="1">
    <source>
        <dbReference type="Pfam" id="PF03184"/>
    </source>
</evidence>
<organism evidence="2 3">
    <name type="scientific">Larinioides sclopetarius</name>
    <dbReference type="NCBI Taxonomy" id="280406"/>
    <lineage>
        <taxon>Eukaryota</taxon>
        <taxon>Metazoa</taxon>
        <taxon>Ecdysozoa</taxon>
        <taxon>Arthropoda</taxon>
        <taxon>Chelicerata</taxon>
        <taxon>Arachnida</taxon>
        <taxon>Araneae</taxon>
        <taxon>Araneomorphae</taxon>
        <taxon>Entelegynae</taxon>
        <taxon>Araneoidea</taxon>
        <taxon>Araneidae</taxon>
        <taxon>Larinioides</taxon>
    </lineage>
</organism>
<evidence type="ECO:0000313" key="3">
    <source>
        <dbReference type="Proteomes" id="UP001497382"/>
    </source>
</evidence>
<evidence type="ECO:0000313" key="2">
    <source>
        <dbReference type="EMBL" id="CAL1297088.1"/>
    </source>
</evidence>